<feature type="domain" description="DUF5666" evidence="2">
    <location>
        <begin position="113"/>
        <end position="176"/>
    </location>
</feature>
<gene>
    <name evidence="3" type="ORF">V4F39_11435</name>
</gene>
<evidence type="ECO:0000259" key="2">
    <source>
        <dbReference type="Pfam" id="PF18914"/>
    </source>
</evidence>
<name>A0AAW9QGK5_9BURK</name>
<evidence type="ECO:0000313" key="4">
    <source>
        <dbReference type="Proteomes" id="UP001336250"/>
    </source>
</evidence>
<reference evidence="3 4" key="1">
    <citation type="submission" date="2024-02" db="EMBL/GenBank/DDBJ databases">
        <title>Genome sequence of Aquincola sp. MAHUQ-54.</title>
        <authorList>
            <person name="Huq M.A."/>
        </authorList>
    </citation>
    <scope>NUCLEOTIDE SEQUENCE [LARGE SCALE GENOMIC DNA]</scope>
    <source>
        <strain evidence="3 4">MAHUQ-54</strain>
    </source>
</reference>
<keyword evidence="1" id="KW-0732">Signal</keyword>
<proteinExistence type="predicted"/>
<dbReference type="Pfam" id="PF18914">
    <property type="entry name" value="DUF5666"/>
    <property type="match status" value="3"/>
</dbReference>
<accession>A0AAW9QGK5</accession>
<sequence>MKHSLYKLAGTCLAAGALAACGGGGGGDDGSAAPQALATYASGAVHGLGPVQVNGARYDETGATVYDEAGAAVGAGALALGMVVEVHAGEPVTSAGGGQVAPASTIRYRSEIEGPVASVDAGAGVLTVLGQRIGVTPSTVFDDDLRGGLGRVRAGDVLEVYGFLDAAGAYVATRIEREDGDDPYKLRGAVQGLDTAAQTFRIGALTVSYAGLPAAAAVLADGATVRVELRSAPDAAGHWPATRVQGAAAAAGLPTGRVNSEIEGVVTAYAGPASFSVNGVAVDASQVARLPAGLGLGARVEVEGTLAGGVITAREVELDDDRDAGEGLEVSGAIERVDAAVPSFVVRGIEVLHAGARFEDGTAAQLAVGRQVEVTGVLSADGNTLQASEVEFD</sequence>
<protein>
    <submittedName>
        <fullName evidence="3">DUF5666 domain-containing protein</fullName>
    </submittedName>
</protein>
<evidence type="ECO:0000256" key="1">
    <source>
        <dbReference type="SAM" id="SignalP"/>
    </source>
</evidence>
<dbReference type="Proteomes" id="UP001336250">
    <property type="component" value="Unassembled WGS sequence"/>
</dbReference>
<dbReference type="RefSeq" id="WP_332289520.1">
    <property type="nucleotide sequence ID" value="NZ_JAZIBG010000025.1"/>
</dbReference>
<dbReference type="EMBL" id="JAZIBG010000025">
    <property type="protein sequence ID" value="MEF7614522.1"/>
    <property type="molecule type" value="Genomic_DNA"/>
</dbReference>
<keyword evidence="4" id="KW-1185">Reference proteome</keyword>
<feature type="chain" id="PRO_5043600513" evidence="1">
    <location>
        <begin position="20"/>
        <end position="393"/>
    </location>
</feature>
<dbReference type="InterPro" id="IPR043724">
    <property type="entry name" value="DUF5666"/>
</dbReference>
<dbReference type="AlphaFoldDB" id="A0AAW9QGK5"/>
<evidence type="ECO:0000313" key="3">
    <source>
        <dbReference type="EMBL" id="MEF7614522.1"/>
    </source>
</evidence>
<feature type="signal peptide" evidence="1">
    <location>
        <begin position="1"/>
        <end position="19"/>
    </location>
</feature>
<feature type="domain" description="DUF5666" evidence="2">
    <location>
        <begin position="332"/>
        <end position="391"/>
    </location>
</feature>
<organism evidence="3 4">
    <name type="scientific">Aquincola agrisoli</name>
    <dbReference type="NCBI Taxonomy" id="3119538"/>
    <lineage>
        <taxon>Bacteria</taxon>
        <taxon>Pseudomonadati</taxon>
        <taxon>Pseudomonadota</taxon>
        <taxon>Betaproteobacteria</taxon>
        <taxon>Burkholderiales</taxon>
        <taxon>Sphaerotilaceae</taxon>
        <taxon>Aquincola</taxon>
    </lineage>
</organism>
<feature type="domain" description="DUF5666" evidence="2">
    <location>
        <begin position="263"/>
        <end position="317"/>
    </location>
</feature>
<comment type="caution">
    <text evidence="3">The sequence shown here is derived from an EMBL/GenBank/DDBJ whole genome shotgun (WGS) entry which is preliminary data.</text>
</comment>
<dbReference type="PROSITE" id="PS51257">
    <property type="entry name" value="PROKAR_LIPOPROTEIN"/>
    <property type="match status" value="1"/>
</dbReference>